<evidence type="ECO:0000256" key="15">
    <source>
        <dbReference type="ARBA" id="ARBA00049902"/>
    </source>
</evidence>
<feature type="transmembrane region" description="Helical" evidence="17">
    <location>
        <begin position="12"/>
        <end position="35"/>
    </location>
</feature>
<keyword evidence="6" id="KW-0573">Peptidoglycan synthesis</keyword>
<sequence length="395" mass="43547">MLKIYKKLKTSLKYLDVGIICCFIILSIIGIVMVYSASMVSASKGALTGGVPIEANFFMKRQFIFAIFGFVLIIFISVYFNINALKKSNSQKVIVLGTLFLLFLTQLIGKDVNGSKNWINLGIFSLQSSEFLKLAAIFYLAFVIDKLLKNNKDYNLKNLIPPLGLLGVGLICVLMQGDLGGTLLTVGIIASILTYSDIKNKIKLQIIAITAIPTIIYIFYTLVFDANTLYRMKRIKVVLDPFKYENGDGYQLTNALVSISNGGIFGRGLGNGILKLGYLPEPHTDFIFTVIAEELGLAGVIFVLLLYAFIIYKGFFYANKTNNNFYKLICIGVISYLFMQIFINTGGVSGLIPLTGVTLPLLSYGGSSMLSVSLAIGSMLAVIREIKKDELKNKF</sequence>
<evidence type="ECO:0000256" key="11">
    <source>
        <dbReference type="ARBA" id="ARBA00038053"/>
    </source>
</evidence>
<dbReference type="PROSITE" id="PS00428">
    <property type="entry name" value="FTSW_RODA_SPOVE"/>
    <property type="match status" value="1"/>
</dbReference>
<comment type="subcellular location">
    <subcellularLocation>
        <location evidence="1">Membrane</location>
        <topology evidence="1">Multi-pass membrane protein</topology>
    </subcellularLocation>
</comment>
<dbReference type="EMBL" id="LUGM01000002">
    <property type="protein sequence ID" value="KYH14305.1"/>
    <property type="molecule type" value="Genomic_DNA"/>
</dbReference>
<dbReference type="Proteomes" id="UP000075418">
    <property type="component" value="Unassembled WGS sequence"/>
</dbReference>
<dbReference type="Pfam" id="PF01098">
    <property type="entry name" value="FTSW_RODA_SPOVE"/>
    <property type="match status" value="1"/>
</dbReference>
<evidence type="ECO:0000313" key="19">
    <source>
        <dbReference type="Proteomes" id="UP000075418"/>
    </source>
</evidence>
<dbReference type="EC" id="2.4.99.28" evidence="14"/>
<comment type="similarity">
    <text evidence="11">Belongs to the SEDS family. FtsW subfamily.</text>
</comment>
<keyword evidence="5" id="KW-0133">Cell shape</keyword>
<organism evidence="18 19">
    <name type="scientific">Staphylococcus kloosii</name>
    <dbReference type="NCBI Taxonomy" id="29384"/>
    <lineage>
        <taxon>Bacteria</taxon>
        <taxon>Bacillati</taxon>
        <taxon>Bacillota</taxon>
        <taxon>Bacilli</taxon>
        <taxon>Bacillales</taxon>
        <taxon>Staphylococcaceae</taxon>
        <taxon>Staphylococcus</taxon>
    </lineage>
</organism>
<dbReference type="AlphaFoldDB" id="A0A151A4Z4"/>
<feature type="transmembrane region" description="Helical" evidence="17">
    <location>
        <begin position="286"/>
        <end position="312"/>
    </location>
</feature>
<evidence type="ECO:0000256" key="4">
    <source>
        <dbReference type="ARBA" id="ARBA00022692"/>
    </source>
</evidence>
<dbReference type="GO" id="GO:0008955">
    <property type="term" value="F:peptidoglycan glycosyltransferase activity"/>
    <property type="evidence" value="ECO:0007669"/>
    <property type="project" value="UniProtKB-EC"/>
</dbReference>
<dbReference type="GO" id="GO:0009252">
    <property type="term" value="P:peptidoglycan biosynthetic process"/>
    <property type="evidence" value="ECO:0007669"/>
    <property type="project" value="UniProtKB-KW"/>
</dbReference>
<comment type="caution">
    <text evidence="18">The sequence shown here is derived from an EMBL/GenBank/DDBJ whole genome shotgun (WGS) entry which is preliminary data.</text>
</comment>
<dbReference type="GO" id="GO:0015648">
    <property type="term" value="F:lipid-linked peptidoglycan transporter activity"/>
    <property type="evidence" value="ECO:0007669"/>
    <property type="project" value="TreeGrafter"/>
</dbReference>
<dbReference type="GO" id="GO:0005886">
    <property type="term" value="C:plasma membrane"/>
    <property type="evidence" value="ECO:0007669"/>
    <property type="project" value="TreeGrafter"/>
</dbReference>
<evidence type="ECO:0000256" key="13">
    <source>
        <dbReference type="ARBA" id="ARBA00041418"/>
    </source>
</evidence>
<dbReference type="GO" id="GO:0032153">
    <property type="term" value="C:cell division site"/>
    <property type="evidence" value="ECO:0007669"/>
    <property type="project" value="TreeGrafter"/>
</dbReference>
<dbReference type="PANTHER" id="PTHR30474">
    <property type="entry name" value="CELL CYCLE PROTEIN"/>
    <property type="match status" value="1"/>
</dbReference>
<keyword evidence="4 17" id="KW-0812">Transmembrane</keyword>
<dbReference type="InterPro" id="IPR001182">
    <property type="entry name" value="FtsW/RodA"/>
</dbReference>
<keyword evidence="18" id="KW-0131">Cell cycle</keyword>
<feature type="transmembrane region" description="Helical" evidence="17">
    <location>
        <begin position="324"/>
        <end position="343"/>
    </location>
</feature>
<feature type="transmembrane region" description="Helical" evidence="17">
    <location>
        <begin position="156"/>
        <end position="176"/>
    </location>
</feature>
<keyword evidence="8 17" id="KW-0472">Membrane</keyword>
<evidence type="ECO:0000256" key="1">
    <source>
        <dbReference type="ARBA" id="ARBA00004141"/>
    </source>
</evidence>
<evidence type="ECO:0000256" key="10">
    <source>
        <dbReference type="ARBA" id="ARBA00033270"/>
    </source>
</evidence>
<feature type="transmembrane region" description="Helical" evidence="17">
    <location>
        <begin position="121"/>
        <end position="144"/>
    </location>
</feature>
<dbReference type="PANTHER" id="PTHR30474:SF2">
    <property type="entry name" value="PEPTIDOGLYCAN GLYCOSYLTRANSFERASE FTSW-RELATED"/>
    <property type="match status" value="1"/>
</dbReference>
<evidence type="ECO:0000256" key="3">
    <source>
        <dbReference type="ARBA" id="ARBA00022679"/>
    </source>
</evidence>
<keyword evidence="2" id="KW-0328">Glycosyltransferase</keyword>
<evidence type="ECO:0000256" key="5">
    <source>
        <dbReference type="ARBA" id="ARBA00022960"/>
    </source>
</evidence>
<name>A0A151A4Z4_9STAP</name>
<feature type="transmembrane region" description="Helical" evidence="17">
    <location>
        <begin position="363"/>
        <end position="383"/>
    </location>
</feature>
<keyword evidence="18" id="KW-0132">Cell division</keyword>
<proteinExistence type="inferred from homology"/>
<feature type="transmembrane region" description="Helical" evidence="17">
    <location>
        <begin position="63"/>
        <end position="81"/>
    </location>
</feature>
<keyword evidence="7 17" id="KW-1133">Transmembrane helix</keyword>
<evidence type="ECO:0000256" key="9">
    <source>
        <dbReference type="ARBA" id="ARBA00032370"/>
    </source>
</evidence>
<evidence type="ECO:0000256" key="8">
    <source>
        <dbReference type="ARBA" id="ARBA00023136"/>
    </source>
</evidence>
<evidence type="ECO:0000256" key="16">
    <source>
        <dbReference type="ARBA" id="ARBA00049966"/>
    </source>
</evidence>
<keyword evidence="3" id="KW-0808">Transferase</keyword>
<comment type="function">
    <text evidence="16">Peptidoglycan polymerase that is essential for cell division.</text>
</comment>
<dbReference type="GO" id="GO:0051301">
    <property type="term" value="P:cell division"/>
    <property type="evidence" value="ECO:0007669"/>
    <property type="project" value="UniProtKB-KW"/>
</dbReference>
<dbReference type="GO" id="GO:0008360">
    <property type="term" value="P:regulation of cell shape"/>
    <property type="evidence" value="ECO:0007669"/>
    <property type="project" value="UniProtKB-KW"/>
</dbReference>
<comment type="catalytic activity">
    <reaction evidence="15">
        <text>[GlcNAc-(1-&gt;4)-Mur2Ac(oyl-L-Ala-gamma-D-Glu-L-Lys-D-Ala-D-Ala)](n)-di-trans,octa-cis-undecaprenyl diphosphate + beta-D-GlcNAc-(1-&gt;4)-Mur2Ac(oyl-L-Ala-gamma-D-Glu-L-Lys-D-Ala-D-Ala)-di-trans,octa-cis-undecaprenyl diphosphate = [GlcNAc-(1-&gt;4)-Mur2Ac(oyl-L-Ala-gamma-D-Glu-L-Lys-D-Ala-D-Ala)](n+1)-di-trans,octa-cis-undecaprenyl diphosphate + di-trans,octa-cis-undecaprenyl diphosphate + H(+)</text>
        <dbReference type="Rhea" id="RHEA:23708"/>
        <dbReference type="Rhea" id="RHEA-COMP:9602"/>
        <dbReference type="Rhea" id="RHEA-COMP:9603"/>
        <dbReference type="ChEBI" id="CHEBI:15378"/>
        <dbReference type="ChEBI" id="CHEBI:58405"/>
        <dbReference type="ChEBI" id="CHEBI:60033"/>
        <dbReference type="ChEBI" id="CHEBI:78435"/>
        <dbReference type="EC" id="2.4.99.28"/>
    </reaction>
</comment>
<feature type="transmembrane region" description="Helical" evidence="17">
    <location>
        <begin position="93"/>
        <end position="109"/>
    </location>
</feature>
<evidence type="ECO:0000256" key="12">
    <source>
        <dbReference type="ARBA" id="ARBA00041185"/>
    </source>
</evidence>
<dbReference type="RefSeq" id="WP_061854489.1">
    <property type="nucleotide sequence ID" value="NZ_LUGM01000002.1"/>
</dbReference>
<reference evidence="18 19" key="1">
    <citation type="submission" date="2016-02" db="EMBL/GenBank/DDBJ databases">
        <title>Draft genome sequence of hydrocarbon degrading Staphylococcus saprophyticus Strain CNV2, isolated from crude-oil contaminated soil from Noonmati Oil Refinery, Guwahati, Assam, India.</title>
        <authorList>
            <person name="Mukherjee A."/>
            <person name="Chettri B."/>
            <person name="Langpoklakpam J."/>
            <person name="Singh A.K."/>
            <person name="Chattopadhyay D.J."/>
        </authorList>
    </citation>
    <scope>NUCLEOTIDE SEQUENCE [LARGE SCALE GENOMIC DNA]</scope>
    <source>
        <strain evidence="18 19">CNV2</strain>
    </source>
</reference>
<gene>
    <name evidence="18" type="ORF">A0131_05885</name>
</gene>
<feature type="transmembrane region" description="Helical" evidence="17">
    <location>
        <begin position="205"/>
        <end position="224"/>
    </location>
</feature>
<evidence type="ECO:0000256" key="14">
    <source>
        <dbReference type="ARBA" id="ARBA00044770"/>
    </source>
</evidence>
<evidence type="ECO:0000256" key="17">
    <source>
        <dbReference type="SAM" id="Phobius"/>
    </source>
</evidence>
<evidence type="ECO:0000256" key="7">
    <source>
        <dbReference type="ARBA" id="ARBA00022989"/>
    </source>
</evidence>
<evidence type="ECO:0000256" key="6">
    <source>
        <dbReference type="ARBA" id="ARBA00022984"/>
    </source>
</evidence>
<protein>
    <recommendedName>
        <fullName evidence="12">Probable peptidoglycan glycosyltransferase FtsW</fullName>
        <ecNumber evidence="14">2.4.99.28</ecNumber>
    </recommendedName>
    <alternativeName>
        <fullName evidence="13">Cell division protein FtsW</fullName>
    </alternativeName>
    <alternativeName>
        <fullName evidence="10">Cell wall polymerase</fullName>
    </alternativeName>
    <alternativeName>
        <fullName evidence="9">Peptidoglycan polymerase</fullName>
    </alternativeName>
</protein>
<evidence type="ECO:0000313" key="18">
    <source>
        <dbReference type="EMBL" id="KYH14305.1"/>
    </source>
</evidence>
<dbReference type="InterPro" id="IPR018365">
    <property type="entry name" value="Cell_cycle_FtsW-rel_CS"/>
</dbReference>
<accession>A0A151A4Z4</accession>
<evidence type="ECO:0000256" key="2">
    <source>
        <dbReference type="ARBA" id="ARBA00022676"/>
    </source>
</evidence>